<name>A0A328FD52_9BACT</name>
<reference evidence="1 4" key="2">
    <citation type="submission" date="2019-02" db="EMBL/GenBank/DDBJ databases">
        <title>Complete genome sequence of Desulfobacter hydrogenophilus AcRS1.</title>
        <authorList>
            <person name="Marietou A."/>
            <person name="Lund M.B."/>
            <person name="Marshall I.P.G."/>
            <person name="Schreiber L."/>
            <person name="Jorgensen B."/>
        </authorList>
    </citation>
    <scope>NUCLEOTIDE SEQUENCE [LARGE SCALE GENOMIC DNA]</scope>
    <source>
        <strain evidence="1 4">AcRS1</strain>
    </source>
</reference>
<gene>
    <name evidence="2" type="ORF">DO021_10715</name>
    <name evidence="1" type="ORF">EYB58_04980</name>
</gene>
<evidence type="ECO:0000313" key="2">
    <source>
        <dbReference type="EMBL" id="RAM02076.1"/>
    </source>
</evidence>
<dbReference type="Proteomes" id="UP000248798">
    <property type="component" value="Unassembled WGS sequence"/>
</dbReference>
<dbReference type="Proteomes" id="UP000293902">
    <property type="component" value="Chromosome"/>
</dbReference>
<keyword evidence="4" id="KW-1185">Reference proteome</keyword>
<reference evidence="2 3" key="1">
    <citation type="submission" date="2018-06" db="EMBL/GenBank/DDBJ databases">
        <title>Complete Genome Sequence of Desulfobacter hydrogenophilus (DSM3380).</title>
        <authorList>
            <person name="Marietou A."/>
            <person name="Schreiber L."/>
            <person name="Marshall I."/>
            <person name="Jorgensen B."/>
        </authorList>
    </citation>
    <scope>NUCLEOTIDE SEQUENCE [LARGE SCALE GENOMIC DNA]</scope>
    <source>
        <strain evidence="2 3">DSM 3380</strain>
    </source>
</reference>
<sequence>MAGDDYLGSVNWNCIYRAFHNPFYISQKIKAELKGSSGDILFAGFSDTAIDLSYDRPLTFIDSSPVVTEQLRNKPSPVKDIITSDICSYAASTPATFLLMVCRISAFWNTPEHFEKIVRAITAYPRKLVLIDFYDSSQALPGLNLNFTARRGTGSWYFEEIKESSESYPPFQTVNIKVAYSLPDMNCCYNACRSFFKKSAIKNWAEASLPDYITEIKSSLFESDPSFLLKLCHR</sequence>
<dbReference type="EMBL" id="QLNI01000019">
    <property type="protein sequence ID" value="RAM02076.1"/>
    <property type="molecule type" value="Genomic_DNA"/>
</dbReference>
<dbReference type="OrthoDB" id="7060193at2"/>
<protein>
    <recommendedName>
        <fullName evidence="5">Class I SAM-dependent methyltransferase</fullName>
    </recommendedName>
</protein>
<accession>A0A328FD52</accession>
<dbReference type="AlphaFoldDB" id="A0A328FD52"/>
<proteinExistence type="predicted"/>
<dbReference type="RefSeq" id="WP_111956491.1">
    <property type="nucleotide sequence ID" value="NZ_CP036313.1"/>
</dbReference>
<dbReference type="EMBL" id="CP036313">
    <property type="protein sequence ID" value="QBH12323.1"/>
    <property type="molecule type" value="Genomic_DNA"/>
</dbReference>
<evidence type="ECO:0000313" key="1">
    <source>
        <dbReference type="EMBL" id="QBH12323.1"/>
    </source>
</evidence>
<evidence type="ECO:0000313" key="3">
    <source>
        <dbReference type="Proteomes" id="UP000248798"/>
    </source>
</evidence>
<evidence type="ECO:0008006" key="5">
    <source>
        <dbReference type="Google" id="ProtNLM"/>
    </source>
</evidence>
<organism evidence="2 3">
    <name type="scientific">Desulfobacter hydrogenophilus</name>
    <dbReference type="NCBI Taxonomy" id="2291"/>
    <lineage>
        <taxon>Bacteria</taxon>
        <taxon>Pseudomonadati</taxon>
        <taxon>Thermodesulfobacteriota</taxon>
        <taxon>Desulfobacteria</taxon>
        <taxon>Desulfobacterales</taxon>
        <taxon>Desulfobacteraceae</taxon>
        <taxon>Desulfobacter</taxon>
    </lineage>
</organism>
<evidence type="ECO:0000313" key="4">
    <source>
        <dbReference type="Proteomes" id="UP000293902"/>
    </source>
</evidence>